<evidence type="ECO:0000256" key="5">
    <source>
        <dbReference type="SAM" id="Phobius"/>
    </source>
</evidence>
<reference evidence="7 9" key="2">
    <citation type="submission" date="2018-06" db="EMBL/GenBank/DDBJ databases">
        <authorList>
            <consortium name="Pathogen Informatics"/>
            <person name="Doyle S."/>
        </authorList>
    </citation>
    <scope>NUCLEOTIDE SEQUENCE [LARGE SCALE GENOMIC DNA]</scope>
    <source>
        <strain evidence="7 9">NCTC11224</strain>
    </source>
</reference>
<comment type="subcellular location">
    <subcellularLocation>
        <location evidence="1">Cell membrane</location>
        <topology evidence="1">Multi-pass membrane protein</topology>
    </subcellularLocation>
</comment>
<dbReference type="InterPro" id="IPR039421">
    <property type="entry name" value="Type_1_exporter"/>
</dbReference>
<dbReference type="PANTHER" id="PTHR43394">
    <property type="entry name" value="ATP-DEPENDENT PERMEASE MDL1, MITOCHONDRIAL"/>
    <property type="match status" value="1"/>
</dbReference>
<organism evidence="6 8">
    <name type="scientific">Enterocloster clostridioformis</name>
    <dbReference type="NCBI Taxonomy" id="1531"/>
    <lineage>
        <taxon>Bacteria</taxon>
        <taxon>Bacillati</taxon>
        <taxon>Bacillota</taxon>
        <taxon>Clostridia</taxon>
        <taxon>Lachnospirales</taxon>
        <taxon>Lachnospiraceae</taxon>
        <taxon>Enterocloster</taxon>
    </lineage>
</organism>
<dbReference type="SUPFAM" id="SSF90123">
    <property type="entry name" value="ABC transporter transmembrane region"/>
    <property type="match status" value="1"/>
</dbReference>
<dbReference type="GO" id="GO:0005524">
    <property type="term" value="F:ATP binding"/>
    <property type="evidence" value="ECO:0007669"/>
    <property type="project" value="InterPro"/>
</dbReference>
<dbReference type="EC" id="3.6.3.-" evidence="6"/>
<dbReference type="GO" id="GO:0005886">
    <property type="term" value="C:plasma membrane"/>
    <property type="evidence" value="ECO:0007669"/>
    <property type="project" value="UniProtKB-SubCell"/>
</dbReference>
<evidence type="ECO:0000313" key="8">
    <source>
        <dbReference type="Proteomes" id="UP000095512"/>
    </source>
</evidence>
<evidence type="ECO:0000256" key="1">
    <source>
        <dbReference type="ARBA" id="ARBA00004651"/>
    </source>
</evidence>
<dbReference type="Proteomes" id="UP000095512">
    <property type="component" value="Unassembled WGS sequence"/>
</dbReference>
<keyword evidence="4 5" id="KW-0472">Membrane</keyword>
<dbReference type="GO" id="GO:0016787">
    <property type="term" value="F:hydrolase activity"/>
    <property type="evidence" value="ECO:0007669"/>
    <property type="project" value="UniProtKB-KW"/>
</dbReference>
<evidence type="ECO:0000256" key="4">
    <source>
        <dbReference type="ARBA" id="ARBA00023136"/>
    </source>
</evidence>
<dbReference type="SUPFAM" id="SSF52540">
    <property type="entry name" value="P-loop containing nucleoside triphosphate hydrolases"/>
    <property type="match status" value="1"/>
</dbReference>
<evidence type="ECO:0000313" key="7">
    <source>
        <dbReference type="EMBL" id="SQB10067.1"/>
    </source>
</evidence>
<dbReference type="Gene3D" id="1.20.1560.10">
    <property type="entry name" value="ABC transporter type 1, transmembrane domain"/>
    <property type="match status" value="1"/>
</dbReference>
<keyword evidence="2 5" id="KW-0812">Transmembrane</keyword>
<evidence type="ECO:0000256" key="3">
    <source>
        <dbReference type="ARBA" id="ARBA00022989"/>
    </source>
</evidence>
<keyword evidence="6" id="KW-0378">Hydrolase</keyword>
<evidence type="ECO:0000313" key="6">
    <source>
        <dbReference type="EMBL" id="CUO56885.1"/>
    </source>
</evidence>
<evidence type="ECO:0000313" key="9">
    <source>
        <dbReference type="Proteomes" id="UP000251853"/>
    </source>
</evidence>
<dbReference type="Gene3D" id="3.40.50.300">
    <property type="entry name" value="P-loop containing nucleotide triphosphate hydrolases"/>
    <property type="match status" value="1"/>
</dbReference>
<keyword evidence="9" id="KW-1185">Reference proteome</keyword>
<evidence type="ECO:0000256" key="2">
    <source>
        <dbReference type="ARBA" id="ARBA00022692"/>
    </source>
</evidence>
<dbReference type="InterPro" id="IPR036640">
    <property type="entry name" value="ABC1_TM_sf"/>
</dbReference>
<name>A0A174G8R4_9FIRM</name>
<feature type="transmembrane region" description="Helical" evidence="5">
    <location>
        <begin position="77"/>
        <end position="99"/>
    </location>
</feature>
<sequence>MRILSNPGETPRNPPGSVLSAAGAVAIKSNRPPYRRPTATEILKLMERKGLWLPRGGTVLARLIVGSSMTTGELTSMIIYAVQILSGLMMLSMMFGMVIMARSSAERIVEVLDEQSSLSDPDDPVQEVAGGSIDFEHVSFICIGDKEKLALKDVDIHIKSGETIGLLGGTGCEGVWA</sequence>
<gene>
    <name evidence="6" type="ORF">ERS852480_01402</name>
    <name evidence="7" type="ORF">NCTC11224_01373</name>
</gene>
<keyword evidence="3 5" id="KW-1133">Transmembrane helix</keyword>
<proteinExistence type="predicted"/>
<dbReference type="Proteomes" id="UP000251853">
    <property type="component" value="Unassembled WGS sequence"/>
</dbReference>
<dbReference type="GO" id="GO:0015421">
    <property type="term" value="F:ABC-type oligopeptide transporter activity"/>
    <property type="evidence" value="ECO:0007669"/>
    <property type="project" value="TreeGrafter"/>
</dbReference>
<reference evidence="6 8" key="1">
    <citation type="submission" date="2015-09" db="EMBL/GenBank/DDBJ databases">
        <authorList>
            <consortium name="Pathogen Informatics"/>
        </authorList>
    </citation>
    <scope>NUCLEOTIDE SEQUENCE [LARGE SCALE GENOMIC DNA]</scope>
    <source>
        <strain evidence="6 8">2789STDY5834865</strain>
    </source>
</reference>
<dbReference type="PANTHER" id="PTHR43394:SF1">
    <property type="entry name" value="ATP-BINDING CASSETTE SUB-FAMILY B MEMBER 10, MITOCHONDRIAL"/>
    <property type="match status" value="1"/>
</dbReference>
<dbReference type="AlphaFoldDB" id="A0A174G8R4"/>
<dbReference type="EMBL" id="CZAB01000008">
    <property type="protein sequence ID" value="CUO56885.1"/>
    <property type="molecule type" value="Genomic_DNA"/>
</dbReference>
<dbReference type="InterPro" id="IPR027417">
    <property type="entry name" value="P-loop_NTPase"/>
</dbReference>
<accession>A0A174G8R4</accession>
<dbReference type="RefSeq" id="WP_022201612.1">
    <property type="nucleotide sequence ID" value="NZ_CARCJL010000012.1"/>
</dbReference>
<dbReference type="EMBL" id="UAVW01000002">
    <property type="protein sequence ID" value="SQB10067.1"/>
    <property type="molecule type" value="Genomic_DNA"/>
</dbReference>
<protein>
    <submittedName>
        <fullName evidence="6">ABC-type multidrug transport system, ATPase and permease components</fullName>
        <ecNumber evidence="6">3.6.3.-</ecNumber>
    </submittedName>
</protein>